<gene>
    <name evidence="1" type="ORF">URODEC1_LOCUS69390</name>
</gene>
<sequence>MAAEVGEHLPSLDDLVEEVVELDDEALGSRSQHGDPAIDDLCSLRDVIVVAVAAHGYGPVKVLLEAVDGGLCLAELVHHDACSGVGVAANNDGVHLLGDALAQARHGCNVTRGTELLVGGGSGTRRRAACGEVGEAGDGSGDEEDKEEGAGVAECIEDAAEAVEGVELELERGAGVEEERRRVEPGVGEGAVVLLEAGGVAPGGVDGAQDVGGSRGGGVAAAVEKPVVDRRGNAGGGGAVGVERGGAGAGEVAGVPEAGGLVHVLVEPALAGRKVEALHHVEQLRVEGAQQGGRLLEEGRREARVRAALEAVQPVRHGRVEPAVRHF</sequence>
<dbReference type="AlphaFoldDB" id="A0ABC9BY17"/>
<name>A0ABC9BY17_9POAL</name>
<organism evidence="1 2">
    <name type="scientific">Urochloa decumbens</name>
    <dbReference type="NCBI Taxonomy" id="240449"/>
    <lineage>
        <taxon>Eukaryota</taxon>
        <taxon>Viridiplantae</taxon>
        <taxon>Streptophyta</taxon>
        <taxon>Embryophyta</taxon>
        <taxon>Tracheophyta</taxon>
        <taxon>Spermatophyta</taxon>
        <taxon>Magnoliopsida</taxon>
        <taxon>Liliopsida</taxon>
        <taxon>Poales</taxon>
        <taxon>Poaceae</taxon>
        <taxon>PACMAD clade</taxon>
        <taxon>Panicoideae</taxon>
        <taxon>Panicodae</taxon>
        <taxon>Paniceae</taxon>
        <taxon>Melinidinae</taxon>
        <taxon>Urochloa</taxon>
    </lineage>
</organism>
<dbReference type="EMBL" id="OZ075137">
    <property type="protein sequence ID" value="CAL5009208.1"/>
    <property type="molecule type" value="Genomic_DNA"/>
</dbReference>
<evidence type="ECO:0000313" key="1">
    <source>
        <dbReference type="EMBL" id="CAL5009208.1"/>
    </source>
</evidence>
<reference evidence="1 2" key="2">
    <citation type="submission" date="2024-10" db="EMBL/GenBank/DDBJ databases">
        <authorList>
            <person name="Ryan C."/>
        </authorList>
    </citation>
    <scope>NUCLEOTIDE SEQUENCE [LARGE SCALE GENOMIC DNA]</scope>
</reference>
<protein>
    <submittedName>
        <fullName evidence="1">Uncharacterized protein</fullName>
    </submittedName>
</protein>
<reference evidence="2" key="1">
    <citation type="submission" date="2024-06" db="EMBL/GenBank/DDBJ databases">
        <authorList>
            <person name="Ryan C."/>
        </authorList>
    </citation>
    <scope>NUCLEOTIDE SEQUENCE [LARGE SCALE GENOMIC DNA]</scope>
</reference>
<proteinExistence type="predicted"/>
<evidence type="ECO:0000313" key="2">
    <source>
        <dbReference type="Proteomes" id="UP001497457"/>
    </source>
</evidence>
<keyword evidence="2" id="KW-1185">Reference proteome</keyword>
<accession>A0ABC9BY17</accession>
<dbReference type="Proteomes" id="UP001497457">
    <property type="component" value="Chromosome 27b"/>
</dbReference>